<dbReference type="PANTHER" id="PTHR45873">
    <property type="entry name" value="DNA POLYMERASE ETA"/>
    <property type="match status" value="1"/>
</dbReference>
<keyword evidence="3" id="KW-0479">Metal-binding</keyword>
<organism evidence="13 14">
    <name type="scientific">Mortierella isabellina</name>
    <name type="common">Filamentous fungus</name>
    <name type="synonym">Umbelopsis isabellina</name>
    <dbReference type="NCBI Taxonomy" id="91625"/>
    <lineage>
        <taxon>Eukaryota</taxon>
        <taxon>Fungi</taxon>
        <taxon>Fungi incertae sedis</taxon>
        <taxon>Mucoromycota</taxon>
        <taxon>Mucoromycotina</taxon>
        <taxon>Umbelopsidomycetes</taxon>
        <taxon>Umbelopsidales</taxon>
        <taxon>Umbelopsidaceae</taxon>
        <taxon>Umbelopsis</taxon>
    </lineage>
</organism>
<dbReference type="InterPro" id="IPR001126">
    <property type="entry name" value="UmuC"/>
</dbReference>
<dbReference type="GO" id="GO:0005657">
    <property type="term" value="C:replication fork"/>
    <property type="evidence" value="ECO:0007669"/>
    <property type="project" value="UniProtKB-ARBA"/>
</dbReference>
<feature type="region of interest" description="Disordered" evidence="10">
    <location>
        <begin position="534"/>
        <end position="592"/>
    </location>
</feature>
<feature type="domain" description="UBZ3-type" evidence="12">
    <location>
        <begin position="505"/>
        <end position="539"/>
    </location>
</feature>
<dbReference type="EMBL" id="JAEPQZ010000005">
    <property type="protein sequence ID" value="KAG2181322.1"/>
    <property type="molecule type" value="Genomic_DNA"/>
</dbReference>
<keyword evidence="6" id="KW-0862">Zinc</keyword>
<keyword evidence="2" id="KW-0808">Transferase</keyword>
<gene>
    <name evidence="13" type="ORF">INT43_008905</name>
</gene>
<keyword evidence="4" id="KW-0227">DNA damage</keyword>
<evidence type="ECO:0000256" key="1">
    <source>
        <dbReference type="ARBA" id="ARBA00004123"/>
    </source>
</evidence>
<evidence type="ECO:0000259" key="12">
    <source>
        <dbReference type="PROSITE" id="PS51907"/>
    </source>
</evidence>
<keyword evidence="5" id="KW-0863">Zinc-finger</keyword>
<dbReference type="InterPro" id="IPR017961">
    <property type="entry name" value="DNA_pol_Y-fam_little_finger"/>
</dbReference>
<evidence type="ECO:0000256" key="2">
    <source>
        <dbReference type="ARBA" id="ARBA00022679"/>
    </source>
</evidence>
<dbReference type="PANTHER" id="PTHR45873:SF1">
    <property type="entry name" value="DNA POLYMERASE ETA"/>
    <property type="match status" value="1"/>
</dbReference>
<dbReference type="Gene3D" id="3.30.70.270">
    <property type="match status" value="1"/>
</dbReference>
<dbReference type="Gene3D" id="3.30.1490.100">
    <property type="entry name" value="DNA polymerase, Y-family, little finger domain"/>
    <property type="match status" value="1"/>
</dbReference>
<sequence length="592" mass="66929">QRLTLLPRIEQVRLGLSADQPVAVQQWQGLIAVNYPAKAAGITRHMPIEEAFKKCPNLRPVHVATFNMHDPVARYHEDADQTTHKVSLDIYRKASRNIFNIFLKHCSKVQKAGLDEAFLDVTDIVNARLTERYADEIASGEGISHEIDWEPLGFLALSDEESELVNPTSQPQNGEFNQHLIATDKSPPAPKLRGNWKDLQLSIGAEVAKEIRREIFEILHYTCSAGIAHNKTVAKLCSALNKPNKQTTMRESVVPVFMKSIPFTKIRNLGGKFGNEIESALNIQTAGDLWKYSVEELQVKFGQSQGIWLYDICRGVDTSEDADKMSKVTQVKIAKSMMASKVFSPPLRSLIDAERWIAVLGAEIYMRIMDDFEERSRWPRTLMVHFRAAGEFPGRSKSCPMVRRIDVISPDVLTQRAIELFKACERPFPLLHLSITASGFEIDESTSTHNIKKFFGNASDVKLSTVSMETKSSVESFRPDPKSKNQLKGIAAMFVSKPKASPPENKDGHTQCEECQEWIITEEMQEHADFHFAKRLQDEDRLTDTPTRPPPPPSSKAQSKPSPTSKTKKRKSPTQNDEHKDPRRLFFQPRRS</sequence>
<dbReference type="Pfam" id="PF21704">
    <property type="entry name" value="POLH-Rev1_HhH"/>
    <property type="match status" value="1"/>
</dbReference>
<keyword evidence="8" id="KW-0539">Nucleus</keyword>
<keyword evidence="14" id="KW-1185">Reference proteome</keyword>
<dbReference type="GO" id="GO:0007064">
    <property type="term" value="P:mitotic sister chromatid cohesion"/>
    <property type="evidence" value="ECO:0007669"/>
    <property type="project" value="UniProtKB-ARBA"/>
</dbReference>
<dbReference type="Proteomes" id="UP000654370">
    <property type="component" value="Unassembled WGS sequence"/>
</dbReference>
<comment type="caution">
    <text evidence="13">The sequence shown here is derived from an EMBL/GenBank/DDBJ whole genome shotgun (WGS) entry which is preliminary data.</text>
</comment>
<evidence type="ECO:0000256" key="8">
    <source>
        <dbReference type="ARBA" id="ARBA00023242"/>
    </source>
</evidence>
<dbReference type="PIRSF" id="PIRSF036603">
    <property type="entry name" value="DPol_eta"/>
    <property type="match status" value="1"/>
</dbReference>
<dbReference type="GO" id="GO:0006281">
    <property type="term" value="P:DNA repair"/>
    <property type="evidence" value="ECO:0007669"/>
    <property type="project" value="UniProtKB-KW"/>
</dbReference>
<proteinExistence type="predicted"/>
<evidence type="ECO:0000313" key="13">
    <source>
        <dbReference type="EMBL" id="KAG2181322.1"/>
    </source>
</evidence>
<feature type="domain" description="UmuC" evidence="11">
    <location>
        <begin position="19"/>
        <end position="270"/>
    </location>
</feature>
<dbReference type="Pfam" id="PF11799">
    <property type="entry name" value="IMS_C"/>
    <property type="match status" value="1"/>
</dbReference>
<feature type="non-terminal residue" evidence="13">
    <location>
        <position position="1"/>
    </location>
</feature>
<dbReference type="PROSITE" id="PS50173">
    <property type="entry name" value="UMUC"/>
    <property type="match status" value="1"/>
</dbReference>
<dbReference type="InterPro" id="IPR041298">
    <property type="entry name" value="UBZ3"/>
</dbReference>
<dbReference type="GO" id="GO:0009314">
    <property type="term" value="P:response to radiation"/>
    <property type="evidence" value="ECO:0007669"/>
    <property type="project" value="TreeGrafter"/>
</dbReference>
<evidence type="ECO:0000256" key="7">
    <source>
        <dbReference type="ARBA" id="ARBA00023204"/>
    </source>
</evidence>
<dbReference type="Gene3D" id="3.40.1170.60">
    <property type="match status" value="1"/>
</dbReference>
<dbReference type="FunFam" id="3.40.1170.60:FF:000008">
    <property type="entry name" value="DNA polymerase eta subunit"/>
    <property type="match status" value="1"/>
</dbReference>
<dbReference type="SUPFAM" id="SSF56672">
    <property type="entry name" value="DNA/RNA polymerases"/>
    <property type="match status" value="1"/>
</dbReference>
<dbReference type="PROSITE" id="PS51907">
    <property type="entry name" value="ZF_UBZ3"/>
    <property type="match status" value="1"/>
</dbReference>
<dbReference type="InterPro" id="IPR052230">
    <property type="entry name" value="DNA_polymerase_eta"/>
</dbReference>
<dbReference type="GO" id="GO:0003684">
    <property type="term" value="F:damaged DNA binding"/>
    <property type="evidence" value="ECO:0007669"/>
    <property type="project" value="InterPro"/>
</dbReference>
<dbReference type="Pfam" id="PF18439">
    <property type="entry name" value="zf_UBZ"/>
    <property type="match status" value="1"/>
</dbReference>
<evidence type="ECO:0000256" key="5">
    <source>
        <dbReference type="ARBA" id="ARBA00022771"/>
    </source>
</evidence>
<protein>
    <recommendedName>
        <fullName evidence="9">DNA polymerase eta</fullName>
    </recommendedName>
</protein>
<dbReference type="GO" id="GO:0003887">
    <property type="term" value="F:DNA-directed DNA polymerase activity"/>
    <property type="evidence" value="ECO:0007669"/>
    <property type="project" value="TreeGrafter"/>
</dbReference>
<dbReference type="InterPro" id="IPR036775">
    <property type="entry name" value="DNA_pol_Y-fam_lit_finger_sf"/>
</dbReference>
<keyword evidence="7" id="KW-0234">DNA repair</keyword>
<evidence type="ECO:0000256" key="10">
    <source>
        <dbReference type="SAM" id="MobiDB-lite"/>
    </source>
</evidence>
<dbReference type="GO" id="GO:0070987">
    <property type="term" value="P:error-free translesion synthesis"/>
    <property type="evidence" value="ECO:0007669"/>
    <property type="project" value="UniProtKB-ARBA"/>
</dbReference>
<evidence type="ECO:0000256" key="4">
    <source>
        <dbReference type="ARBA" id="ARBA00022763"/>
    </source>
</evidence>
<evidence type="ECO:0000256" key="3">
    <source>
        <dbReference type="ARBA" id="ARBA00022723"/>
    </source>
</evidence>
<dbReference type="GO" id="GO:0035861">
    <property type="term" value="C:site of double-strand break"/>
    <property type="evidence" value="ECO:0007669"/>
    <property type="project" value="TreeGrafter"/>
</dbReference>
<evidence type="ECO:0000259" key="11">
    <source>
        <dbReference type="PROSITE" id="PS50173"/>
    </source>
</evidence>
<feature type="compositionally biased region" description="Low complexity" evidence="10">
    <location>
        <begin position="555"/>
        <end position="565"/>
    </location>
</feature>
<dbReference type="GO" id="GO:0005634">
    <property type="term" value="C:nucleus"/>
    <property type="evidence" value="ECO:0007669"/>
    <property type="project" value="UniProtKB-SubCell"/>
</dbReference>
<evidence type="ECO:0000313" key="14">
    <source>
        <dbReference type="Proteomes" id="UP000654370"/>
    </source>
</evidence>
<reference evidence="13" key="1">
    <citation type="submission" date="2020-12" db="EMBL/GenBank/DDBJ databases">
        <title>Metabolic potential, ecology and presence of endohyphal bacteria is reflected in genomic diversity of Mucoromycotina.</title>
        <authorList>
            <person name="Muszewska A."/>
            <person name="Okrasinska A."/>
            <person name="Steczkiewicz K."/>
            <person name="Drgas O."/>
            <person name="Orlowska M."/>
            <person name="Perlinska-Lenart U."/>
            <person name="Aleksandrzak-Piekarczyk T."/>
            <person name="Szatraj K."/>
            <person name="Zielenkiewicz U."/>
            <person name="Pilsyk S."/>
            <person name="Malc E."/>
            <person name="Mieczkowski P."/>
            <person name="Kruszewska J.S."/>
            <person name="Biernat P."/>
            <person name="Pawlowska J."/>
        </authorList>
    </citation>
    <scope>NUCLEOTIDE SEQUENCE</scope>
    <source>
        <strain evidence="13">WA0000067209</strain>
    </source>
</reference>
<dbReference type="SUPFAM" id="SSF100879">
    <property type="entry name" value="Lesion bypass DNA polymerase (Y-family), little finger domain"/>
    <property type="match status" value="1"/>
</dbReference>
<comment type="subcellular location">
    <subcellularLocation>
        <location evidence="1">Nucleus</location>
    </subcellularLocation>
</comment>
<accession>A0A8H7PVZ8</accession>
<dbReference type="InterPro" id="IPR043128">
    <property type="entry name" value="Rev_trsase/Diguanyl_cyclase"/>
</dbReference>
<dbReference type="GO" id="GO:0042276">
    <property type="term" value="P:error-prone translesion synthesis"/>
    <property type="evidence" value="ECO:0007669"/>
    <property type="project" value="TreeGrafter"/>
</dbReference>
<dbReference type="InterPro" id="IPR043502">
    <property type="entry name" value="DNA/RNA_pol_sf"/>
</dbReference>
<dbReference type="FunFam" id="1.10.150.20:FF:000014">
    <property type="entry name" value="Polymerase (DNA directed), eta"/>
    <property type="match status" value="1"/>
</dbReference>
<feature type="compositionally biased region" description="Basic and acidic residues" evidence="10">
    <location>
        <begin position="534"/>
        <end position="543"/>
    </location>
</feature>
<evidence type="ECO:0000256" key="6">
    <source>
        <dbReference type="ARBA" id="ARBA00022833"/>
    </source>
</evidence>
<dbReference type="Pfam" id="PF00817">
    <property type="entry name" value="IMS"/>
    <property type="match status" value="1"/>
</dbReference>
<dbReference type="GO" id="GO:0008270">
    <property type="term" value="F:zinc ion binding"/>
    <property type="evidence" value="ECO:0007669"/>
    <property type="project" value="UniProtKB-KW"/>
</dbReference>
<evidence type="ECO:0000256" key="9">
    <source>
        <dbReference type="ARBA" id="ARBA00044975"/>
    </source>
</evidence>
<name>A0A8H7PVZ8_MORIS</name>
<dbReference type="Gene3D" id="1.10.150.20">
    <property type="entry name" value="5' to 3' exonuclease, C-terminal subdomain"/>
    <property type="match status" value="1"/>
</dbReference>
<dbReference type="OrthoDB" id="5723at2759"/>
<dbReference type="AlphaFoldDB" id="A0A8H7PVZ8"/>